<reference evidence="2 3" key="1">
    <citation type="submission" date="2021-06" db="EMBL/GenBank/DDBJ databases">
        <title>A haploid diamondback moth (Plutella xylostella L.) genome assembly resolves 31 chromosomes and identifies a diamide resistance mutation.</title>
        <authorList>
            <person name="Ward C.M."/>
            <person name="Perry K.D."/>
            <person name="Baker G."/>
            <person name="Powis K."/>
            <person name="Heckel D.G."/>
            <person name="Baxter S.W."/>
        </authorList>
    </citation>
    <scope>NUCLEOTIDE SEQUENCE [LARGE SCALE GENOMIC DNA]</scope>
    <source>
        <strain evidence="2 3">LV</strain>
        <tissue evidence="2">Single pupa</tissue>
    </source>
</reference>
<keyword evidence="3" id="KW-1185">Reference proteome</keyword>
<protein>
    <submittedName>
        <fullName evidence="2">Uncharacterized protein</fullName>
    </submittedName>
</protein>
<comment type="caution">
    <text evidence="2">The sequence shown here is derived from an EMBL/GenBank/DDBJ whole genome shotgun (WGS) entry which is preliminary data.</text>
</comment>
<feature type="non-terminal residue" evidence="2">
    <location>
        <position position="155"/>
    </location>
</feature>
<name>A0ABQ7Q0H8_PLUXY</name>
<feature type="compositionally biased region" description="Low complexity" evidence="1">
    <location>
        <begin position="143"/>
        <end position="155"/>
    </location>
</feature>
<evidence type="ECO:0000256" key="1">
    <source>
        <dbReference type="SAM" id="MobiDB-lite"/>
    </source>
</evidence>
<feature type="compositionally biased region" description="Basic residues" evidence="1">
    <location>
        <begin position="95"/>
        <end position="107"/>
    </location>
</feature>
<gene>
    <name evidence="2" type="ORF">JYU34_018297</name>
</gene>
<evidence type="ECO:0000313" key="2">
    <source>
        <dbReference type="EMBL" id="KAG7298644.1"/>
    </source>
</evidence>
<evidence type="ECO:0000313" key="3">
    <source>
        <dbReference type="Proteomes" id="UP000823941"/>
    </source>
</evidence>
<accession>A0ABQ7Q0H8</accession>
<feature type="compositionally biased region" description="Low complexity" evidence="1">
    <location>
        <begin position="71"/>
        <end position="87"/>
    </location>
</feature>
<organism evidence="2 3">
    <name type="scientific">Plutella xylostella</name>
    <name type="common">Diamondback moth</name>
    <name type="synonym">Plutella maculipennis</name>
    <dbReference type="NCBI Taxonomy" id="51655"/>
    <lineage>
        <taxon>Eukaryota</taxon>
        <taxon>Metazoa</taxon>
        <taxon>Ecdysozoa</taxon>
        <taxon>Arthropoda</taxon>
        <taxon>Hexapoda</taxon>
        <taxon>Insecta</taxon>
        <taxon>Pterygota</taxon>
        <taxon>Neoptera</taxon>
        <taxon>Endopterygota</taxon>
        <taxon>Lepidoptera</taxon>
        <taxon>Glossata</taxon>
        <taxon>Ditrysia</taxon>
        <taxon>Yponomeutoidea</taxon>
        <taxon>Plutellidae</taxon>
        <taxon>Plutella</taxon>
    </lineage>
</organism>
<dbReference type="EMBL" id="JAHIBW010000024">
    <property type="protein sequence ID" value="KAG7298644.1"/>
    <property type="molecule type" value="Genomic_DNA"/>
</dbReference>
<sequence length="155" mass="16590">MDRDNQALLDFLRVKYPHDVECFYSQEHLSPLSPAPVDGAFSPPDPVVIPLGQATPAAAACSDSDMEIPHSSYSNTSASEPPSSSEEGFIEVGLKRKAKTFKKRANKAQRVAPPSVQGTPSPVPTPRASIGPSPPPPPRLLHPHLPILRSASPTR</sequence>
<feature type="region of interest" description="Disordered" evidence="1">
    <location>
        <begin position="58"/>
        <end position="155"/>
    </location>
</feature>
<proteinExistence type="predicted"/>
<dbReference type="Proteomes" id="UP000823941">
    <property type="component" value="Chromosome 24"/>
</dbReference>